<feature type="region of interest" description="Disordered" evidence="1">
    <location>
        <begin position="105"/>
        <end position="125"/>
    </location>
</feature>
<name>A0A381YMN4_9ZZZZ</name>
<protein>
    <recommendedName>
        <fullName evidence="3">Aspartyl/asparaginy/proline hydroxylase domain-containing protein</fullName>
    </recommendedName>
</protein>
<reference evidence="2" key="1">
    <citation type="submission" date="2018-05" db="EMBL/GenBank/DDBJ databases">
        <authorList>
            <person name="Lanie J.A."/>
            <person name="Ng W.-L."/>
            <person name="Kazmierczak K.M."/>
            <person name="Andrzejewski T.M."/>
            <person name="Davidsen T.M."/>
            <person name="Wayne K.J."/>
            <person name="Tettelin H."/>
            <person name="Glass J.I."/>
            <person name="Rusch D."/>
            <person name="Podicherti R."/>
            <person name="Tsui H.-C.T."/>
            <person name="Winkler M.E."/>
        </authorList>
    </citation>
    <scope>NUCLEOTIDE SEQUENCE</scope>
</reference>
<gene>
    <name evidence="2" type="ORF">METZ01_LOCUS130647</name>
</gene>
<dbReference type="InterPro" id="IPR027443">
    <property type="entry name" value="IPNS-like_sf"/>
</dbReference>
<dbReference type="AlphaFoldDB" id="A0A381YMN4"/>
<sequence>MEIPTECIKEAQAVYDEGFFVDHRYGTGDGWCSSALHGFVKKGEDISMGWHHTKNPSAYNLKEEDVDWGWTELQEIAPETKRWLEDFPHKQYRRCRFMLLKPEGSIEKHNDSNDKRNKEGRTRNI</sequence>
<organism evidence="2">
    <name type="scientific">marine metagenome</name>
    <dbReference type="NCBI Taxonomy" id="408172"/>
    <lineage>
        <taxon>unclassified sequences</taxon>
        <taxon>metagenomes</taxon>
        <taxon>ecological metagenomes</taxon>
    </lineage>
</organism>
<dbReference type="Gene3D" id="2.60.120.330">
    <property type="entry name" value="B-lactam Antibiotic, Isopenicillin N Synthase, Chain"/>
    <property type="match status" value="1"/>
</dbReference>
<evidence type="ECO:0000313" key="2">
    <source>
        <dbReference type="EMBL" id="SVA77793.1"/>
    </source>
</evidence>
<dbReference type="EMBL" id="UINC01018505">
    <property type="protein sequence ID" value="SVA77793.1"/>
    <property type="molecule type" value="Genomic_DNA"/>
</dbReference>
<proteinExistence type="predicted"/>
<feature type="non-terminal residue" evidence="2">
    <location>
        <position position="125"/>
    </location>
</feature>
<accession>A0A381YMN4</accession>
<evidence type="ECO:0000256" key="1">
    <source>
        <dbReference type="SAM" id="MobiDB-lite"/>
    </source>
</evidence>
<evidence type="ECO:0008006" key="3">
    <source>
        <dbReference type="Google" id="ProtNLM"/>
    </source>
</evidence>